<evidence type="ECO:0000313" key="1">
    <source>
        <dbReference type="EMBL" id="KGO99489.1"/>
    </source>
</evidence>
<protein>
    <submittedName>
        <fullName evidence="1">Uncharacterized protein</fullName>
    </submittedName>
</protein>
<dbReference type="RefSeq" id="WP_027070197.1">
    <property type="nucleotide sequence ID" value="NZ_AUHT01000011.1"/>
</dbReference>
<gene>
    <name evidence="1" type="ORF">N791_03305</name>
</gene>
<name>A0A0A0MAR2_9GAMM</name>
<organism evidence="1 2">
    <name type="scientific">Lysobacter defluvii IMMIB APB-9 = DSM 18482</name>
    <dbReference type="NCBI Taxonomy" id="1385515"/>
    <lineage>
        <taxon>Bacteria</taxon>
        <taxon>Pseudomonadati</taxon>
        <taxon>Pseudomonadota</taxon>
        <taxon>Gammaproteobacteria</taxon>
        <taxon>Lysobacterales</taxon>
        <taxon>Lysobacteraceae</taxon>
        <taxon>Novilysobacter</taxon>
    </lineage>
</organism>
<sequence>MTTINEQAEAILDVGDRFLWQDNYDARLDHFAEVIEKLEPQERAELMDAILDKDGGATMSWLTPERLDNLVESGSITGLERDAITDAFAQAYLDGEADLVDALQFTGMFGSSAVGPMGLMTPEAEGLQALVDRLVGSDSPQAGQFLEKFTADVLEQRLLVDPPMMNISEQGAHIGVLLNALEQSGGTQAIHNALGGLTTEQRDALYAAVGQEGLSFGAPQLEGVGVTDPMELVIQTVAEHGTAADALHLVEYVGQNSSDQFYGVGNKPVPGRADALSELFIAHGDTLLRDLTPLDPTHTVGSSNEESTVVGESLAALSNLIRLTALNPDSARGGEVMDLLGEFVSDNIRVSNQPENGDNVREIGDATTRVAMIGAVMQDAVDAGYIDLKADVAARDEMVGFLLDVAISTIPVAGDMAAGPVSEAVAEMLGDSSLASTISEKLGGLAGSQITDAQGRLTDEAKQAIIDALPEDHAFLEEVKAMSNSFITTQIVEAADRRGAIIPDMQSYSDWIDGAQGEN</sequence>
<evidence type="ECO:0000313" key="2">
    <source>
        <dbReference type="Proteomes" id="UP000030003"/>
    </source>
</evidence>
<proteinExistence type="predicted"/>
<dbReference type="OrthoDB" id="7176876at2"/>
<comment type="caution">
    <text evidence="1">The sequence shown here is derived from an EMBL/GenBank/DDBJ whole genome shotgun (WGS) entry which is preliminary data.</text>
</comment>
<dbReference type="EMBL" id="AVBH01000014">
    <property type="protein sequence ID" value="KGO99489.1"/>
    <property type="molecule type" value="Genomic_DNA"/>
</dbReference>
<dbReference type="eggNOG" id="ENOG5031FCU">
    <property type="taxonomic scope" value="Bacteria"/>
</dbReference>
<keyword evidence="2" id="KW-1185">Reference proteome</keyword>
<accession>A0A0A0MAR2</accession>
<dbReference type="AlphaFoldDB" id="A0A0A0MAR2"/>
<dbReference type="Proteomes" id="UP000030003">
    <property type="component" value="Unassembled WGS sequence"/>
</dbReference>
<reference evidence="1 2" key="1">
    <citation type="submission" date="2013-08" db="EMBL/GenBank/DDBJ databases">
        <title>Genomic analysis of Lysobacter defluvii.</title>
        <authorList>
            <person name="Wang Q."/>
            <person name="Wang G."/>
        </authorList>
    </citation>
    <scope>NUCLEOTIDE SEQUENCE [LARGE SCALE GENOMIC DNA]</scope>
    <source>
        <strain evidence="1 2">IMMIB APB-9</strain>
    </source>
</reference>